<sequence>MHQSADHDSRAATGRPGGGRRTGPPTARPPVQRTGALRCAWPALAGALVFAVLLVLVRADWAPLVRFDQGWAALLHRYALRHPVWTAALQTLADLGAPWVMRTLLGAVAVWLWALGARWLAGWAATAALLAWAADAAGRALIGRPGPHFADQLAPDAGASFPSGPALASTVTCGVLLALAWPRTGRPGRAAAGGAAALAVLAVGWTRIALGAHWPSDVLAAWAVAPVALAAPALVVGLWRPGRLRRDVRLLRLRTRPRVQRVLAPPLPPVGTGGQGGPVEGVPPVTERDPGRS</sequence>
<dbReference type="Proteomes" id="UP001500897">
    <property type="component" value="Unassembled WGS sequence"/>
</dbReference>
<dbReference type="InterPro" id="IPR000326">
    <property type="entry name" value="PAP2/HPO"/>
</dbReference>
<dbReference type="Gene3D" id="1.20.144.10">
    <property type="entry name" value="Phosphatidic acid phosphatase type 2/haloperoxidase"/>
    <property type="match status" value="1"/>
</dbReference>
<dbReference type="SUPFAM" id="SSF48317">
    <property type="entry name" value="Acid phosphatase/Vanadium-dependent haloperoxidase"/>
    <property type="match status" value="1"/>
</dbReference>
<reference evidence="4 5" key="1">
    <citation type="journal article" date="2019" name="Int. J. Syst. Evol. Microbiol.">
        <title>The Global Catalogue of Microorganisms (GCM) 10K type strain sequencing project: providing services to taxonomists for standard genome sequencing and annotation.</title>
        <authorList>
            <consortium name="The Broad Institute Genomics Platform"/>
            <consortium name="The Broad Institute Genome Sequencing Center for Infectious Disease"/>
            <person name="Wu L."/>
            <person name="Ma J."/>
        </authorList>
    </citation>
    <scope>NUCLEOTIDE SEQUENCE [LARGE SCALE GENOMIC DNA]</scope>
    <source>
        <strain evidence="4 5">JCM 14559</strain>
    </source>
</reference>
<dbReference type="SMART" id="SM00014">
    <property type="entry name" value="acidPPc"/>
    <property type="match status" value="1"/>
</dbReference>
<name>A0ABN2X940_9ACTN</name>
<evidence type="ECO:0000256" key="1">
    <source>
        <dbReference type="SAM" id="MobiDB-lite"/>
    </source>
</evidence>
<keyword evidence="2" id="KW-1133">Transmembrane helix</keyword>
<gene>
    <name evidence="4" type="ORF">GCM10009759_43210</name>
</gene>
<dbReference type="RefSeq" id="WP_344554098.1">
    <property type="nucleotide sequence ID" value="NZ_BAAANS010000029.1"/>
</dbReference>
<feature type="domain" description="Phosphatidic acid phosphatase type 2/haloperoxidase" evidence="3">
    <location>
        <begin position="120"/>
        <end position="234"/>
    </location>
</feature>
<dbReference type="PANTHER" id="PTHR14969">
    <property type="entry name" value="SPHINGOSINE-1-PHOSPHATE PHOSPHOHYDROLASE"/>
    <property type="match status" value="1"/>
</dbReference>
<feature type="transmembrane region" description="Helical" evidence="2">
    <location>
        <begin position="123"/>
        <end position="142"/>
    </location>
</feature>
<feature type="compositionally biased region" description="Basic and acidic residues" evidence="1">
    <location>
        <begin position="1"/>
        <end position="10"/>
    </location>
</feature>
<feature type="region of interest" description="Disordered" evidence="1">
    <location>
        <begin position="1"/>
        <end position="32"/>
    </location>
</feature>
<feature type="transmembrane region" description="Helical" evidence="2">
    <location>
        <begin position="162"/>
        <end position="181"/>
    </location>
</feature>
<feature type="transmembrane region" description="Helical" evidence="2">
    <location>
        <begin position="220"/>
        <end position="239"/>
    </location>
</feature>
<evidence type="ECO:0000313" key="5">
    <source>
        <dbReference type="Proteomes" id="UP001500897"/>
    </source>
</evidence>
<accession>A0ABN2X940</accession>
<dbReference type="EMBL" id="BAAANS010000029">
    <property type="protein sequence ID" value="GAA2105777.1"/>
    <property type="molecule type" value="Genomic_DNA"/>
</dbReference>
<evidence type="ECO:0000259" key="3">
    <source>
        <dbReference type="SMART" id="SM00014"/>
    </source>
</evidence>
<dbReference type="InterPro" id="IPR036938">
    <property type="entry name" value="PAP2/HPO_sf"/>
</dbReference>
<proteinExistence type="predicted"/>
<feature type="transmembrane region" description="Helical" evidence="2">
    <location>
        <begin position="99"/>
        <end position="116"/>
    </location>
</feature>
<organism evidence="4 5">
    <name type="scientific">Kitasatospora saccharophila</name>
    <dbReference type="NCBI Taxonomy" id="407973"/>
    <lineage>
        <taxon>Bacteria</taxon>
        <taxon>Bacillati</taxon>
        <taxon>Actinomycetota</taxon>
        <taxon>Actinomycetes</taxon>
        <taxon>Kitasatosporales</taxon>
        <taxon>Streptomycetaceae</taxon>
        <taxon>Kitasatospora</taxon>
    </lineage>
</organism>
<keyword evidence="2" id="KW-0812">Transmembrane</keyword>
<keyword evidence="2" id="KW-0472">Membrane</keyword>
<feature type="region of interest" description="Disordered" evidence="1">
    <location>
        <begin position="263"/>
        <end position="293"/>
    </location>
</feature>
<evidence type="ECO:0000313" key="4">
    <source>
        <dbReference type="EMBL" id="GAA2105777.1"/>
    </source>
</evidence>
<protein>
    <recommendedName>
        <fullName evidence="3">Phosphatidic acid phosphatase type 2/haloperoxidase domain-containing protein</fullName>
    </recommendedName>
</protein>
<dbReference type="Pfam" id="PF01569">
    <property type="entry name" value="PAP2"/>
    <property type="match status" value="1"/>
</dbReference>
<keyword evidence="5" id="KW-1185">Reference proteome</keyword>
<feature type="transmembrane region" description="Helical" evidence="2">
    <location>
        <begin position="193"/>
        <end position="214"/>
    </location>
</feature>
<feature type="transmembrane region" description="Helical" evidence="2">
    <location>
        <begin position="39"/>
        <end position="57"/>
    </location>
</feature>
<dbReference type="PANTHER" id="PTHR14969:SF13">
    <property type="entry name" value="AT30094P"/>
    <property type="match status" value="1"/>
</dbReference>
<comment type="caution">
    <text evidence="4">The sequence shown here is derived from an EMBL/GenBank/DDBJ whole genome shotgun (WGS) entry which is preliminary data.</text>
</comment>
<evidence type="ECO:0000256" key="2">
    <source>
        <dbReference type="SAM" id="Phobius"/>
    </source>
</evidence>